<evidence type="ECO:0000256" key="3">
    <source>
        <dbReference type="ARBA" id="ARBA00038826"/>
    </source>
</evidence>
<dbReference type="Gene3D" id="3.30.190.10">
    <property type="entry name" value="Ribulose bisphosphate carboxylase, small subunit"/>
    <property type="match status" value="1"/>
</dbReference>
<reference evidence="7" key="1">
    <citation type="submission" date="2020-04" db="EMBL/GenBank/DDBJ databases">
        <authorList>
            <person name="Hulatt C.J."/>
            <person name="Posewitz M.C."/>
        </authorList>
    </citation>
    <scope>NUCLEOTIDE SEQUENCE</scope>
    <source>
        <strain evidence="7">NIVA-4/92</strain>
    </source>
</reference>
<feature type="domain" description="Ribulose bisphosphate carboxylase small subunit" evidence="6">
    <location>
        <begin position="4"/>
        <end position="103"/>
    </location>
</feature>
<dbReference type="PANTHER" id="PTHR31262:SF23">
    <property type="entry name" value="RIBULOSE BISPHOSPHATE CARBOXYLASE SMALL SUBUNIT"/>
    <property type="match status" value="1"/>
</dbReference>
<dbReference type="SUPFAM" id="SSF55239">
    <property type="entry name" value="RuBisCO, small subunit"/>
    <property type="match status" value="1"/>
</dbReference>
<comment type="subcellular location">
    <subcellularLocation>
        <location evidence="4">Plastid</location>
        <location evidence="4">Chloroplast</location>
    </subcellularLocation>
</comment>
<dbReference type="HAMAP" id="MF_00859">
    <property type="entry name" value="RuBisCO_S_bact"/>
    <property type="match status" value="1"/>
</dbReference>
<dbReference type="InterPro" id="IPR024681">
    <property type="entry name" value="RuBisCO_ssu"/>
</dbReference>
<keyword evidence="5 7" id="KW-0934">Plastid</keyword>
<keyword evidence="5" id="KW-0602">Photosynthesis</keyword>
<dbReference type="EMBL" id="MT364382">
    <property type="protein sequence ID" value="QKE31093.1"/>
    <property type="molecule type" value="Genomic_DNA"/>
</dbReference>
<evidence type="ECO:0000256" key="2">
    <source>
        <dbReference type="ARBA" id="ARBA00023300"/>
    </source>
</evidence>
<evidence type="ECO:0000256" key="1">
    <source>
        <dbReference type="ARBA" id="ARBA00022567"/>
    </source>
</evidence>
<keyword evidence="4" id="KW-0150">Chloroplast</keyword>
<dbReference type="InterPro" id="IPR000894">
    <property type="entry name" value="RuBisCO_ssu_dom"/>
</dbReference>
<comment type="function">
    <text evidence="4">RuBisCO catalyzes two reactions: the carboxylation of D-ribulose 1,5-bisphosphate, the primary event in carbon dioxide fixation, as well as the oxidative fragmentation of the pentose substrate. Both reactions occur simultaneously and in competition at the same active site. Although the small subunit is not catalytic it is essential for maximal activity.</text>
</comment>
<dbReference type="AlphaFoldDB" id="A0A7D3U981"/>
<dbReference type="GeneID" id="55752432"/>
<comment type="miscellaneous">
    <text evidence="4">The basic functional RuBisCO is composed of a large chain homodimer in a 'head-to-tail' conformation. In form I RuBisCO this homodimer is arranged in a barrel-like tetramer with the small subunits forming a tetrameric 'cap' on each end of the 'barrel'.</text>
</comment>
<comment type="subunit">
    <text evidence="3 4">Heterohexadecamer of 8 large and 8 small subunits.</text>
</comment>
<evidence type="ECO:0000256" key="5">
    <source>
        <dbReference type="HAMAP-Rule" id="MF_00860"/>
    </source>
</evidence>
<keyword evidence="5" id="KW-0601">Photorespiration</keyword>
<keyword evidence="2 4" id="KW-0120">Carbon dioxide fixation</keyword>
<evidence type="ECO:0000313" key="7">
    <source>
        <dbReference type="EMBL" id="QKE31093.1"/>
    </source>
</evidence>
<dbReference type="GO" id="GO:0019253">
    <property type="term" value="P:reductive pentose-phosphate cycle"/>
    <property type="evidence" value="ECO:0007669"/>
    <property type="project" value="UniProtKB-UniRule"/>
</dbReference>
<dbReference type="GO" id="GO:0016984">
    <property type="term" value="F:ribulose-bisphosphate carboxylase activity"/>
    <property type="evidence" value="ECO:0007669"/>
    <property type="project" value="UniProtKB-UniRule"/>
</dbReference>
<proteinExistence type="inferred from homology"/>
<keyword evidence="1 4" id="KW-0113">Calvin cycle</keyword>
<dbReference type="CDD" id="cd03527">
    <property type="entry name" value="RuBisCO_small"/>
    <property type="match status" value="1"/>
</dbReference>
<dbReference type="GO" id="GO:0009507">
    <property type="term" value="C:chloroplast"/>
    <property type="evidence" value="ECO:0007669"/>
    <property type="project" value="UniProtKB-SubCell"/>
</dbReference>
<comment type="similarity">
    <text evidence="4">Belongs to the RuBisCO small chain family.</text>
</comment>
<dbReference type="PANTHER" id="PTHR31262">
    <property type="entry name" value="RIBULOSE BISPHOSPHATE CARBOXYLASE SMALL CHAIN 1, CHLOROPLASTIC"/>
    <property type="match status" value="1"/>
</dbReference>
<evidence type="ECO:0000256" key="4">
    <source>
        <dbReference type="HAMAP-Rule" id="MF_00859"/>
    </source>
</evidence>
<geneLocation type="plastid" evidence="7"/>
<dbReference type="RefSeq" id="YP_009863762.1">
    <property type="nucleotide sequence ID" value="NC_049013.1"/>
</dbReference>
<dbReference type="InterPro" id="IPR036385">
    <property type="entry name" value="RuBisCO_ssu_sf"/>
</dbReference>
<protein>
    <recommendedName>
        <fullName evidence="4 5">Multifunctional fusion protein</fullName>
    </recommendedName>
    <domain>
        <recommendedName>
            <fullName evidence="4">Ribulose bisphosphate carboxylase small subunit</fullName>
            <shortName evidence="4">RuBisCO small subunit</shortName>
        </recommendedName>
    </domain>
    <domain>
        <recommendedName>
            <fullName evidence="5">Ribulose bisphosphate carboxylase small subunit, chloroplastic</fullName>
        </recommendedName>
    </domain>
</protein>
<dbReference type="SMART" id="SM00961">
    <property type="entry name" value="RuBisCO_small"/>
    <property type="match status" value="1"/>
</dbReference>
<name>A0A7D3U981_9EUKA</name>
<dbReference type="Pfam" id="PF00101">
    <property type="entry name" value="RuBisCO_small"/>
    <property type="match status" value="1"/>
</dbReference>
<sequence>MRLTQGAFSYLPDLTDAQIQKQASFAIQKGWAISVEYTDDPHPRNAYWEMWGLPLFDIKDVAAVMFEINACRKAHSNFYVKVTAFDNTRGVESSALSFIVNRPSNEPGFRLVRQELEGRRIAYTIESYSAAAKPEGSRY</sequence>
<gene>
    <name evidence="4 7" type="primary">rbcS</name>
    <name evidence="5" type="synonym">RBCS</name>
</gene>
<organism evidence="7">
    <name type="scientific">Pavlova sp. NIVA-4/92</name>
    <dbReference type="NCBI Taxonomy" id="2686093"/>
    <lineage>
        <taxon>Eukaryota</taxon>
        <taxon>Haptista</taxon>
        <taxon>Haptophyta</taxon>
        <taxon>Pavlovophyceae</taxon>
        <taxon>Pavlovales</taxon>
        <taxon>Pavlovaceae</taxon>
        <taxon>Pavlova</taxon>
    </lineage>
</organism>
<evidence type="ECO:0000259" key="6">
    <source>
        <dbReference type="SMART" id="SM00961"/>
    </source>
</evidence>
<accession>A0A7D3U981</accession>